<gene>
    <name evidence="3" type="ORF">FA014_01880</name>
</gene>
<dbReference type="Pfam" id="PF20155">
    <property type="entry name" value="TMP_3"/>
    <property type="match status" value="1"/>
</dbReference>
<dbReference type="InterPro" id="IPR013491">
    <property type="entry name" value="Tape_meas_N"/>
</dbReference>
<dbReference type="OrthoDB" id="2183194at2"/>
<reference evidence="3 4" key="1">
    <citation type="submission" date="2019-05" db="EMBL/GenBank/DDBJ databases">
        <title>Genome sequence of Cellulomonas hominis strain CS1.</title>
        <authorList>
            <person name="Belmont J."/>
            <person name="Maclea K.S."/>
        </authorList>
    </citation>
    <scope>NUCLEOTIDE SEQUENCE [LARGE SCALE GENOMIC DNA]</scope>
    <source>
        <strain evidence="3 4">CS1</strain>
    </source>
</reference>
<dbReference type="NCBIfam" id="TIGR02675">
    <property type="entry name" value="tape_meas_nterm"/>
    <property type="match status" value="1"/>
</dbReference>
<dbReference type="AlphaFoldDB" id="A0A7Z8K3W0"/>
<evidence type="ECO:0000256" key="1">
    <source>
        <dbReference type="SAM" id="Coils"/>
    </source>
</evidence>
<dbReference type="Proteomes" id="UP000308121">
    <property type="component" value="Unassembled WGS sequence"/>
</dbReference>
<name>A0A7Z8K3W0_9CELL</name>
<feature type="domain" description="Tape measure protein N-terminal" evidence="2">
    <location>
        <begin position="75"/>
        <end position="245"/>
    </location>
</feature>
<sequence>MALTVGELVAYIRADGTQFDSQVDQSGRKFEGLGKVVAAGTRTVAQGFVGLTTGAVAMGAAVYKVGADYNRLQQSSRAALTTLLGSAEAANAQMDKLDAFARNSPFTKQVFITAQQQLLGFGMQAERVLPTLDAIQNAVAATGGSAEDISEITRVLAQVESTGKITANTLNQLGVRGVDAATLIGSQMGMTGEQIREAITSGSLDAGQAIDALVAGMTARFGGATDLIKLQMDGAADRVKGAWRDIGAVIAAPFVDPNGGGRVVEWTNKLADALRAAEAKAKPFVDLMVTRFGPGLDAVTPVLDRARGAINAWDLSKVNSQLDRLTGYTPLISAGAAALFAYGAGTLPVLRNLGIGLNPVVAGVAALVATSPALRSAGQEFLTALSPLVPVLVRVGAAVADAASGVLDELVPASRDLLQAAAPLIVALASGLSPALVAVLQAAAPLASVIADVATGVANLPTPVLAGVAAFMLLHGPINRLVTTLGGPLQTAFAAFSQTLAASRVTLELTGRSTSAMNVAMVTARAGVQGVGTALTAAFMSNPVGLAITALTTAVTAFAVKSMEAKARARAYAESVKLLGTEAEEAARKVAANAFVTGDGLDWGWFQSFTTKFGSFIDLADAAGVSVSQLTDAVMMSDAEFEAWSDSIWDAAQAAGLSRAAITELLTKVGQQRTALGDARDAQERMNEVTGEGTREQRSNAEAVQAANDALQEQIRAQRDAAGAAMSLREAQIAQTESQEAANRAAAEGVRVARDQSGAVDLNAASTIAADRALLDLAARNAQVTEAMRKQNASGQELYDTTVQQRNAFVDTAESMGYTRDEAARLARQYGLIPQTVTTTIRAETTEADGAITRVVERLNHINGRVYTAVIRVDQQGNTTVNTGVGNMIARAEGAFTPRPASRLRPMADGGVGGRQAQYAAAGSWIVWAEDETGGETYIPHHPAKRARSTALLDQTAREFGYRLIPAGAEPRANGAVSSPSTIAAPAPAPIVINLEGVRVDQAEEVVSAIVWELRRLERGGRYGVAR</sequence>
<organism evidence="3 4">
    <name type="scientific">Cellulomonas hominis</name>
    <dbReference type="NCBI Taxonomy" id="156981"/>
    <lineage>
        <taxon>Bacteria</taxon>
        <taxon>Bacillati</taxon>
        <taxon>Actinomycetota</taxon>
        <taxon>Actinomycetes</taxon>
        <taxon>Micrococcales</taxon>
        <taxon>Cellulomonadaceae</taxon>
        <taxon>Cellulomonas</taxon>
    </lineage>
</organism>
<protein>
    <submittedName>
        <fullName evidence="3">Tape measure protein</fullName>
    </submittedName>
</protein>
<feature type="coiled-coil region" evidence="1">
    <location>
        <begin position="694"/>
        <end position="721"/>
    </location>
</feature>
<evidence type="ECO:0000259" key="2">
    <source>
        <dbReference type="Pfam" id="PF20155"/>
    </source>
</evidence>
<accession>A0A7Z8K3W0</accession>
<evidence type="ECO:0000313" key="4">
    <source>
        <dbReference type="Proteomes" id="UP000308121"/>
    </source>
</evidence>
<comment type="caution">
    <text evidence="3">The sequence shown here is derived from an EMBL/GenBank/DDBJ whole genome shotgun (WGS) entry which is preliminary data.</text>
</comment>
<dbReference type="EMBL" id="SZYE01000006">
    <property type="protein sequence ID" value="TKR27131.1"/>
    <property type="molecule type" value="Genomic_DNA"/>
</dbReference>
<keyword evidence="1" id="KW-0175">Coiled coil</keyword>
<evidence type="ECO:0000313" key="3">
    <source>
        <dbReference type="EMBL" id="TKR27131.1"/>
    </source>
</evidence>
<proteinExistence type="predicted"/>
<dbReference type="RefSeq" id="WP_154728019.1">
    <property type="nucleotide sequence ID" value="NZ_SZYE01000006.1"/>
</dbReference>